<evidence type="ECO:0000256" key="4">
    <source>
        <dbReference type="ARBA" id="ARBA00013533"/>
    </source>
</evidence>
<evidence type="ECO:0000256" key="2">
    <source>
        <dbReference type="ARBA" id="ARBA00004653"/>
    </source>
</evidence>
<dbReference type="Proteomes" id="UP001283341">
    <property type="component" value="Unassembled WGS sequence"/>
</dbReference>
<feature type="region of interest" description="Disordered" evidence="10">
    <location>
        <begin position="1"/>
        <end position="95"/>
    </location>
</feature>
<evidence type="ECO:0000256" key="10">
    <source>
        <dbReference type="SAM" id="MobiDB-lite"/>
    </source>
</evidence>
<keyword evidence="8" id="KW-0333">Golgi apparatus</keyword>
<dbReference type="GO" id="GO:0000139">
    <property type="term" value="C:Golgi membrane"/>
    <property type="evidence" value="ECO:0007669"/>
    <property type="project" value="UniProtKB-SubCell"/>
</dbReference>
<keyword evidence="6 11" id="KW-0812">Transmembrane</keyword>
<organism evidence="13 14">
    <name type="scientific">Apodospora peruviana</name>
    <dbReference type="NCBI Taxonomy" id="516989"/>
    <lineage>
        <taxon>Eukaryota</taxon>
        <taxon>Fungi</taxon>
        <taxon>Dikarya</taxon>
        <taxon>Ascomycota</taxon>
        <taxon>Pezizomycotina</taxon>
        <taxon>Sordariomycetes</taxon>
        <taxon>Sordariomycetidae</taxon>
        <taxon>Sordariales</taxon>
        <taxon>Lasiosphaeriaceae</taxon>
        <taxon>Apodospora</taxon>
    </lineage>
</organism>
<evidence type="ECO:0000256" key="5">
    <source>
        <dbReference type="ARBA" id="ARBA00020673"/>
    </source>
</evidence>
<name>A0AAE0IQX1_9PEZI</name>
<feature type="region of interest" description="Disordered" evidence="10">
    <location>
        <begin position="436"/>
        <end position="455"/>
    </location>
</feature>
<reference evidence="13" key="1">
    <citation type="journal article" date="2023" name="Mol. Phylogenet. Evol.">
        <title>Genome-scale phylogeny and comparative genomics of the fungal order Sordariales.</title>
        <authorList>
            <person name="Hensen N."/>
            <person name="Bonometti L."/>
            <person name="Westerberg I."/>
            <person name="Brannstrom I.O."/>
            <person name="Guillou S."/>
            <person name="Cros-Aarteil S."/>
            <person name="Calhoun S."/>
            <person name="Haridas S."/>
            <person name="Kuo A."/>
            <person name="Mondo S."/>
            <person name="Pangilinan J."/>
            <person name="Riley R."/>
            <person name="LaButti K."/>
            <person name="Andreopoulos B."/>
            <person name="Lipzen A."/>
            <person name="Chen C."/>
            <person name="Yan M."/>
            <person name="Daum C."/>
            <person name="Ng V."/>
            <person name="Clum A."/>
            <person name="Steindorff A."/>
            <person name="Ohm R.A."/>
            <person name="Martin F."/>
            <person name="Silar P."/>
            <person name="Natvig D.O."/>
            <person name="Lalanne C."/>
            <person name="Gautier V."/>
            <person name="Ament-Velasquez S.L."/>
            <person name="Kruys A."/>
            <person name="Hutchinson M.I."/>
            <person name="Powell A.J."/>
            <person name="Barry K."/>
            <person name="Miller A.N."/>
            <person name="Grigoriev I.V."/>
            <person name="Debuchy R."/>
            <person name="Gladieux P."/>
            <person name="Hiltunen Thoren M."/>
            <person name="Johannesson H."/>
        </authorList>
    </citation>
    <scope>NUCLEOTIDE SEQUENCE</scope>
    <source>
        <strain evidence="13">CBS 118394</strain>
    </source>
</reference>
<feature type="transmembrane region" description="Helical" evidence="11">
    <location>
        <begin position="129"/>
        <end position="148"/>
    </location>
</feature>
<evidence type="ECO:0000259" key="12">
    <source>
        <dbReference type="Pfam" id="PF09335"/>
    </source>
</evidence>
<feature type="compositionally biased region" description="Polar residues" evidence="10">
    <location>
        <begin position="46"/>
        <end position="56"/>
    </location>
</feature>
<dbReference type="GO" id="GO:0016192">
    <property type="term" value="P:vesicle-mediated transport"/>
    <property type="evidence" value="ECO:0007669"/>
    <property type="project" value="TreeGrafter"/>
</dbReference>
<gene>
    <name evidence="13" type="ORF">B0H66DRAFT_33181</name>
</gene>
<accession>A0AAE0IQX1</accession>
<evidence type="ECO:0000256" key="9">
    <source>
        <dbReference type="ARBA" id="ARBA00023136"/>
    </source>
</evidence>
<proteinExistence type="inferred from homology"/>
<evidence type="ECO:0000256" key="8">
    <source>
        <dbReference type="ARBA" id="ARBA00023034"/>
    </source>
</evidence>
<protein>
    <recommendedName>
        <fullName evidence="4">Golgi apparatus membrane protein TVP38</fullName>
    </recommendedName>
    <alternativeName>
        <fullName evidence="5">Golgi apparatus membrane protein tvp38</fullName>
    </alternativeName>
</protein>
<evidence type="ECO:0000256" key="11">
    <source>
        <dbReference type="SAM" id="Phobius"/>
    </source>
</evidence>
<evidence type="ECO:0000256" key="7">
    <source>
        <dbReference type="ARBA" id="ARBA00022989"/>
    </source>
</evidence>
<reference evidence="13" key="2">
    <citation type="submission" date="2023-06" db="EMBL/GenBank/DDBJ databases">
        <authorList>
            <consortium name="Lawrence Berkeley National Laboratory"/>
            <person name="Haridas S."/>
            <person name="Hensen N."/>
            <person name="Bonometti L."/>
            <person name="Westerberg I."/>
            <person name="Brannstrom I.O."/>
            <person name="Guillou S."/>
            <person name="Cros-Aarteil S."/>
            <person name="Calhoun S."/>
            <person name="Kuo A."/>
            <person name="Mondo S."/>
            <person name="Pangilinan J."/>
            <person name="Riley R."/>
            <person name="Labutti K."/>
            <person name="Andreopoulos B."/>
            <person name="Lipzen A."/>
            <person name="Chen C."/>
            <person name="Yanf M."/>
            <person name="Daum C."/>
            <person name="Ng V."/>
            <person name="Clum A."/>
            <person name="Steindorff A."/>
            <person name="Ohm R."/>
            <person name="Martin F."/>
            <person name="Silar P."/>
            <person name="Natvig D."/>
            <person name="Lalanne C."/>
            <person name="Gautier V."/>
            <person name="Ament-Velasquez S.L."/>
            <person name="Kruys A."/>
            <person name="Hutchinson M.I."/>
            <person name="Powell A.J."/>
            <person name="Barry K."/>
            <person name="Miller A.N."/>
            <person name="Grigoriev I.V."/>
            <person name="Debuchy R."/>
            <person name="Gladieux P."/>
            <person name="Thoren M.H."/>
            <person name="Johannesson H."/>
        </authorList>
    </citation>
    <scope>NUCLEOTIDE SEQUENCE</scope>
    <source>
        <strain evidence="13">CBS 118394</strain>
    </source>
</reference>
<comment type="function">
    <text evidence="1">Golgi membrane protein involved in vesicular trafficking and spindle migration.</text>
</comment>
<feature type="domain" description="VTT" evidence="12">
    <location>
        <begin position="189"/>
        <end position="303"/>
    </location>
</feature>
<feature type="transmembrane region" description="Helical" evidence="11">
    <location>
        <begin position="203"/>
        <end position="223"/>
    </location>
</feature>
<dbReference type="PANTHER" id="PTHR47549:SF1">
    <property type="entry name" value="GOLGI APPARATUS MEMBRANE PROTEIN TVP38"/>
    <property type="match status" value="1"/>
</dbReference>
<feature type="transmembrane region" description="Helical" evidence="11">
    <location>
        <begin position="281"/>
        <end position="301"/>
    </location>
</feature>
<comment type="subcellular location">
    <subcellularLocation>
        <location evidence="2">Golgi apparatus membrane</location>
        <topology evidence="2">Multi-pass membrane protein</topology>
    </subcellularLocation>
</comment>
<feature type="compositionally biased region" description="Low complexity" evidence="10">
    <location>
        <begin position="9"/>
        <end position="30"/>
    </location>
</feature>
<comment type="caution">
    <text evidence="13">The sequence shown here is derived from an EMBL/GenBank/DDBJ whole genome shotgun (WGS) entry which is preliminary data.</text>
</comment>
<dbReference type="EMBL" id="JAUEDM010000001">
    <property type="protein sequence ID" value="KAK3329634.1"/>
    <property type="molecule type" value="Genomic_DNA"/>
</dbReference>
<comment type="similarity">
    <text evidence="3">Belongs to the TVP38/TMEM64 family.</text>
</comment>
<feature type="compositionally biased region" description="Polar residues" evidence="10">
    <location>
        <begin position="64"/>
        <end position="79"/>
    </location>
</feature>
<dbReference type="InterPro" id="IPR051076">
    <property type="entry name" value="Golgi_membrane_TVP38/TMEM64"/>
</dbReference>
<evidence type="ECO:0000256" key="6">
    <source>
        <dbReference type="ARBA" id="ARBA00022692"/>
    </source>
</evidence>
<sequence length="455" mass="49196">MPADDDYRSAAAALATSTITSRTPSPRPGSDQNSNPLSSSSSSSSPIIPTRSSQDAAPTWARPTPSSFRRLSTTATTRNRPYHNRAGSLFSQHSEGGDQSLKARVMHNISAMNLKAWRLFTSLTPVQRAAVVVALCVLFTLSILGLVYSHRIFAALGPIAKSWRALPAGWLIVWVMCFCTAFPPVIGYSTTVSIAGFVYGFPWGWPIVASATVAGSTVAFFTSRGIFSHYVHRLVGTDKRFVALGQVLRRDGLGVLAMIRFCPLPYSLSNGFLATVPSVKLWTFAGATALATPKLAIHVFIGSRLALLAESGDDMTAGDRAINYASMIVFGIVGFAVGLIIYRRTMARAAELAREDGLEAGDDVLADAAAATADGIIDRHDDDDDLDFDYADEEQESSRLMRPIVNHKSDADVDAAALMNDDDDISLWETDPYGNGMYRDSWDDEQPNRPNGATR</sequence>
<evidence type="ECO:0000313" key="13">
    <source>
        <dbReference type="EMBL" id="KAK3329634.1"/>
    </source>
</evidence>
<evidence type="ECO:0000313" key="14">
    <source>
        <dbReference type="Proteomes" id="UP001283341"/>
    </source>
</evidence>
<keyword evidence="9 11" id="KW-0472">Membrane</keyword>
<dbReference type="AlphaFoldDB" id="A0AAE0IQX1"/>
<dbReference type="Pfam" id="PF09335">
    <property type="entry name" value="VTT_dom"/>
    <property type="match status" value="1"/>
</dbReference>
<evidence type="ECO:0000256" key="1">
    <source>
        <dbReference type="ARBA" id="ARBA00002978"/>
    </source>
</evidence>
<feature type="transmembrane region" description="Helical" evidence="11">
    <location>
        <begin position="169"/>
        <end position="191"/>
    </location>
</feature>
<dbReference type="PANTHER" id="PTHR47549">
    <property type="entry name" value="GOLGI APPARATUS MEMBRANE PROTEIN TVP38-RELATED"/>
    <property type="match status" value="1"/>
</dbReference>
<keyword evidence="7 11" id="KW-1133">Transmembrane helix</keyword>
<dbReference type="InterPro" id="IPR032816">
    <property type="entry name" value="VTT_dom"/>
</dbReference>
<evidence type="ECO:0000256" key="3">
    <source>
        <dbReference type="ARBA" id="ARBA00008640"/>
    </source>
</evidence>
<feature type="transmembrane region" description="Helical" evidence="11">
    <location>
        <begin position="321"/>
        <end position="342"/>
    </location>
</feature>
<dbReference type="GO" id="GO:0000022">
    <property type="term" value="P:mitotic spindle elongation"/>
    <property type="evidence" value="ECO:0007669"/>
    <property type="project" value="TreeGrafter"/>
</dbReference>
<keyword evidence="14" id="KW-1185">Reference proteome</keyword>